<dbReference type="InterPro" id="IPR029058">
    <property type="entry name" value="AB_hydrolase_fold"/>
</dbReference>
<gene>
    <name evidence="1" type="ORF">SAMN04488571_107105</name>
</gene>
<dbReference type="SUPFAM" id="SSF53474">
    <property type="entry name" value="alpha/beta-Hydrolases"/>
    <property type="match status" value="1"/>
</dbReference>
<sequence>MADLRVLLLLGVAVSGAAVVMSHRRDIRAARERIENPERRAVRTDYGSVEYARVGGGYPVLAVHGNAGGFDPGLQVIAPLRFGYLGSPMPSRASVAMQADAYACLLDALAFFMWASCTSRPVYPISRGAGTRIRGIR</sequence>
<name>A0A1G9AZ03_9EURY</name>
<dbReference type="Proteomes" id="UP000326500">
    <property type="component" value="Unassembled WGS sequence"/>
</dbReference>
<protein>
    <recommendedName>
        <fullName evidence="3">Alpha/beta hydrolase family protein</fullName>
    </recommendedName>
</protein>
<dbReference type="EMBL" id="FNFT01000007">
    <property type="protein sequence ID" value="SDK32551.1"/>
    <property type="molecule type" value="Genomic_DNA"/>
</dbReference>
<dbReference type="STRING" id="2200.GCA_001571405_01983"/>
<accession>A0A1G9AZ03</accession>
<evidence type="ECO:0000313" key="1">
    <source>
        <dbReference type="EMBL" id="SDK32551.1"/>
    </source>
</evidence>
<keyword evidence="2" id="KW-1185">Reference proteome</keyword>
<evidence type="ECO:0000313" key="2">
    <source>
        <dbReference type="Proteomes" id="UP000326500"/>
    </source>
</evidence>
<reference evidence="1 2" key="1">
    <citation type="submission" date="2016-10" db="EMBL/GenBank/DDBJ databases">
        <authorList>
            <person name="Varghese N."/>
            <person name="Submissions S."/>
        </authorList>
    </citation>
    <scope>NUCLEOTIDE SEQUENCE [LARGE SCALE GENOMIC DNA]</scope>
    <source>
        <strain evidence="1 2">DSM 2373</strain>
    </source>
</reference>
<dbReference type="Gene3D" id="3.40.50.1820">
    <property type="entry name" value="alpha/beta hydrolase"/>
    <property type="match status" value="1"/>
</dbReference>
<organism evidence="1 2">
    <name type="scientific">Methanoculleus thermophilus</name>
    <dbReference type="NCBI Taxonomy" id="2200"/>
    <lineage>
        <taxon>Archaea</taxon>
        <taxon>Methanobacteriati</taxon>
        <taxon>Methanobacteriota</taxon>
        <taxon>Stenosarchaea group</taxon>
        <taxon>Methanomicrobia</taxon>
        <taxon>Methanomicrobiales</taxon>
        <taxon>Methanomicrobiaceae</taxon>
        <taxon>Methanoculleus</taxon>
    </lineage>
</organism>
<proteinExistence type="predicted"/>
<dbReference type="RefSeq" id="WP_066958451.1">
    <property type="nucleotide sequence ID" value="NZ_BCNX01000010.1"/>
</dbReference>
<evidence type="ECO:0008006" key="3">
    <source>
        <dbReference type="Google" id="ProtNLM"/>
    </source>
</evidence>
<dbReference type="AlphaFoldDB" id="A0A1G9AZ03"/>
<dbReference type="OrthoDB" id="9890at2157"/>